<gene>
    <name evidence="2" type="ORF">BHQ10_009892</name>
</gene>
<protein>
    <recommendedName>
        <fullName evidence="4">Pectate lyase</fullName>
    </recommendedName>
</protein>
<evidence type="ECO:0008006" key="4">
    <source>
        <dbReference type="Google" id="ProtNLM"/>
    </source>
</evidence>
<comment type="caution">
    <text evidence="2">The sequence shown here is derived from an EMBL/GenBank/DDBJ whole genome shotgun (WGS) entry which is preliminary data.</text>
</comment>
<dbReference type="EMBL" id="MIKG01000027">
    <property type="protein sequence ID" value="RAO73880.1"/>
    <property type="molecule type" value="Genomic_DNA"/>
</dbReference>
<feature type="signal peptide" evidence="1">
    <location>
        <begin position="1"/>
        <end position="19"/>
    </location>
</feature>
<keyword evidence="3" id="KW-1185">Reference proteome</keyword>
<keyword evidence="1" id="KW-0732">Signal</keyword>
<evidence type="ECO:0000313" key="3">
    <source>
        <dbReference type="Proteomes" id="UP000249363"/>
    </source>
</evidence>
<reference evidence="2 3" key="1">
    <citation type="journal article" date="2017" name="Biotechnol. Biofuels">
        <title>Differential beta-glucosidase expression as a function of carbon source availability in Talaromyces amestolkiae: a genomic and proteomic approach.</title>
        <authorList>
            <person name="de Eugenio L.I."/>
            <person name="Mendez-Liter J.A."/>
            <person name="Nieto-Dominguez M."/>
            <person name="Alonso L."/>
            <person name="Gil-Munoz J."/>
            <person name="Barriuso J."/>
            <person name="Prieto A."/>
            <person name="Martinez M.J."/>
        </authorList>
    </citation>
    <scope>NUCLEOTIDE SEQUENCE [LARGE SCALE GENOMIC DNA]</scope>
    <source>
        <strain evidence="2 3">CIB</strain>
    </source>
</reference>
<accession>A0A364LDI4</accession>
<feature type="chain" id="PRO_5016900881" description="Pectate lyase" evidence="1">
    <location>
        <begin position="20"/>
        <end position="69"/>
    </location>
</feature>
<name>A0A364LDI4_TALAM</name>
<dbReference type="GeneID" id="63799106"/>
<sequence>MKFNYLSLLSLCLAAQTIALSIPARANVARGDEIEDGTQIAEGWKRSDDAAIFVRGDEIEDGTQIAEGW</sequence>
<evidence type="ECO:0000313" key="2">
    <source>
        <dbReference type="EMBL" id="RAO73880.1"/>
    </source>
</evidence>
<dbReference type="RefSeq" id="XP_040738394.1">
    <property type="nucleotide sequence ID" value="XM_040882856.1"/>
</dbReference>
<dbReference type="OrthoDB" id="4519595at2759"/>
<proteinExistence type="predicted"/>
<dbReference type="Proteomes" id="UP000249363">
    <property type="component" value="Unassembled WGS sequence"/>
</dbReference>
<dbReference type="AlphaFoldDB" id="A0A364LDI4"/>
<evidence type="ECO:0000256" key="1">
    <source>
        <dbReference type="SAM" id="SignalP"/>
    </source>
</evidence>
<organism evidence="2 3">
    <name type="scientific">Talaromyces amestolkiae</name>
    <dbReference type="NCBI Taxonomy" id="1196081"/>
    <lineage>
        <taxon>Eukaryota</taxon>
        <taxon>Fungi</taxon>
        <taxon>Dikarya</taxon>
        <taxon>Ascomycota</taxon>
        <taxon>Pezizomycotina</taxon>
        <taxon>Eurotiomycetes</taxon>
        <taxon>Eurotiomycetidae</taxon>
        <taxon>Eurotiales</taxon>
        <taxon>Trichocomaceae</taxon>
        <taxon>Talaromyces</taxon>
        <taxon>Talaromyces sect. Talaromyces</taxon>
    </lineage>
</organism>